<dbReference type="AlphaFoldDB" id="A0A9P8I8X9"/>
<comment type="caution">
    <text evidence="2">The sequence shown here is derived from an EMBL/GenBank/DDBJ whole genome shotgun (WGS) entry which is preliminary data.</text>
</comment>
<name>A0A9P8I8X9_9PEZI</name>
<feature type="compositionally biased region" description="Pro residues" evidence="1">
    <location>
        <begin position="491"/>
        <end position="516"/>
    </location>
</feature>
<feature type="compositionally biased region" description="Polar residues" evidence="1">
    <location>
        <begin position="441"/>
        <end position="450"/>
    </location>
</feature>
<organism evidence="2 3">
    <name type="scientific">Glutinoglossum americanum</name>
    <dbReference type="NCBI Taxonomy" id="1670608"/>
    <lineage>
        <taxon>Eukaryota</taxon>
        <taxon>Fungi</taxon>
        <taxon>Dikarya</taxon>
        <taxon>Ascomycota</taxon>
        <taxon>Pezizomycotina</taxon>
        <taxon>Geoglossomycetes</taxon>
        <taxon>Geoglossales</taxon>
        <taxon>Geoglossaceae</taxon>
        <taxon>Glutinoglossum</taxon>
    </lineage>
</organism>
<feature type="compositionally biased region" description="Low complexity" evidence="1">
    <location>
        <begin position="394"/>
        <end position="407"/>
    </location>
</feature>
<evidence type="ECO:0000313" key="2">
    <source>
        <dbReference type="EMBL" id="KAH0538854.1"/>
    </source>
</evidence>
<dbReference type="OrthoDB" id="5395975at2759"/>
<feature type="compositionally biased region" description="Pro residues" evidence="1">
    <location>
        <begin position="429"/>
        <end position="438"/>
    </location>
</feature>
<feature type="compositionally biased region" description="Polar residues" evidence="1">
    <location>
        <begin position="220"/>
        <end position="233"/>
    </location>
</feature>
<accession>A0A9P8I8X9</accession>
<protein>
    <submittedName>
        <fullName evidence="2">Uncharacterized protein</fullName>
    </submittedName>
</protein>
<reference evidence="2" key="1">
    <citation type="submission" date="2021-03" db="EMBL/GenBank/DDBJ databases">
        <title>Comparative genomics and phylogenomic investigation of the class Geoglossomycetes provide insights into ecological specialization and systematics.</title>
        <authorList>
            <person name="Melie T."/>
            <person name="Pirro S."/>
            <person name="Miller A.N."/>
            <person name="Quandt A."/>
        </authorList>
    </citation>
    <scope>NUCLEOTIDE SEQUENCE</scope>
    <source>
        <strain evidence="2">GBOQ0MN5Z8</strain>
    </source>
</reference>
<feature type="region of interest" description="Disordered" evidence="1">
    <location>
        <begin position="295"/>
        <end position="324"/>
    </location>
</feature>
<dbReference type="Proteomes" id="UP000698800">
    <property type="component" value="Unassembled WGS sequence"/>
</dbReference>
<feature type="region of interest" description="Disordered" evidence="1">
    <location>
        <begin position="385"/>
        <end position="516"/>
    </location>
</feature>
<proteinExistence type="predicted"/>
<gene>
    <name evidence="2" type="ORF">FGG08_004571</name>
</gene>
<feature type="compositionally biased region" description="Pro residues" evidence="1">
    <location>
        <begin position="408"/>
        <end position="422"/>
    </location>
</feature>
<feature type="compositionally biased region" description="Low complexity" evidence="1">
    <location>
        <begin position="477"/>
        <end position="490"/>
    </location>
</feature>
<evidence type="ECO:0000256" key="1">
    <source>
        <dbReference type="SAM" id="MobiDB-lite"/>
    </source>
</evidence>
<keyword evidence="3" id="KW-1185">Reference proteome</keyword>
<sequence length="667" mass="73033">MDVRSCSNAPPLIEVLVHISGSSGARDDVRYRAQAAAYLNFEPYRSNALSPTKERATGDITLADTVSVGGIGKREALLGIFSDSVALGNAEKKDLQLWDTALEARNENSRLNIATGLLDPSSPSIEITAIQGDHGAPPPKVLAPSTVETLDQTSYALQSPARTTACTKALLDNQNDLSEEGVSPGIRRIQMNSSPPKYTTPPHLPSRAKRRRVESPNRPPQNGHTESGPSNTEHPCSHIFDIIKSETVQSLLNCGACKSGTLQYIYKCNDCMRSLCSSCYATYLRERKEQRAVITPTKQPPTPGKRPRECPPRRVPTLSPQKGRNENVPLFPKYACRHSYKHASAGSGSELVCTTCFDAVPDAFKCINCRSTLCQQCQNKYTDPLVRLSPPKPRLLAPKRPIPCASQPSPPQPLSPAHPLQPSPVIAPDHPPVPPPPLQVSRQQQHSSPSKLKPSRNGRSCTPLAPYSPPLEQLRNLPPTELSPPLLSSYPPSPSPPPFATEIHPPPPRTSSPNFLPPPLITASLSLLASKMPLQKYFSPAFVGRRLRPMERGYWRIPITAWEVGVKEQFWRFLEEYVGDGRAGWGVWVSRTVEMVNGSAVEKEGAVGVGVCEVRDSGAEAEIVRVYCWGEVVGYVWLVMIIASDRKARGSRCCWVDGGEQFVIRMA</sequence>
<feature type="region of interest" description="Disordered" evidence="1">
    <location>
        <begin position="176"/>
        <end position="233"/>
    </location>
</feature>
<evidence type="ECO:0000313" key="3">
    <source>
        <dbReference type="Proteomes" id="UP000698800"/>
    </source>
</evidence>
<dbReference type="EMBL" id="JAGHQL010000094">
    <property type="protein sequence ID" value="KAH0538854.1"/>
    <property type="molecule type" value="Genomic_DNA"/>
</dbReference>